<proteinExistence type="predicted"/>
<feature type="compositionally biased region" description="Basic and acidic residues" evidence="5">
    <location>
        <begin position="130"/>
        <end position="161"/>
    </location>
</feature>
<keyword evidence="2" id="KW-0813">Transport</keyword>
<name>A0A9D2QDM8_9CORY</name>
<feature type="region of interest" description="Disordered" evidence="5">
    <location>
        <begin position="281"/>
        <end position="318"/>
    </location>
</feature>
<reference evidence="7" key="2">
    <citation type="submission" date="2021-04" db="EMBL/GenBank/DDBJ databases">
        <authorList>
            <person name="Gilroy R."/>
        </authorList>
    </citation>
    <scope>NUCLEOTIDE SEQUENCE</scope>
    <source>
        <strain evidence="7">ChiHjej13B12-4958</strain>
    </source>
</reference>
<organism evidence="7 8">
    <name type="scientific">Candidatus Corynebacterium faecigallinarum</name>
    <dbReference type="NCBI Taxonomy" id="2838528"/>
    <lineage>
        <taxon>Bacteria</taxon>
        <taxon>Bacillati</taxon>
        <taxon>Actinomycetota</taxon>
        <taxon>Actinomycetes</taxon>
        <taxon>Mycobacteriales</taxon>
        <taxon>Corynebacteriaceae</taxon>
        <taxon>Corynebacterium</taxon>
    </lineage>
</organism>
<dbReference type="Gene3D" id="3.40.50.1980">
    <property type="entry name" value="Nitrogenase molybdenum iron protein domain"/>
    <property type="match status" value="2"/>
</dbReference>
<evidence type="ECO:0000256" key="5">
    <source>
        <dbReference type="SAM" id="MobiDB-lite"/>
    </source>
</evidence>
<dbReference type="PANTHER" id="PTHR42953">
    <property type="entry name" value="HIGH-AFFINITY ZINC UPTAKE SYSTEM PROTEIN ZNUA-RELATED"/>
    <property type="match status" value="1"/>
</dbReference>
<dbReference type="InterPro" id="IPR006127">
    <property type="entry name" value="ZnuA-like"/>
</dbReference>
<evidence type="ECO:0000256" key="2">
    <source>
        <dbReference type="ARBA" id="ARBA00022448"/>
    </source>
</evidence>
<dbReference type="GO" id="GO:0046872">
    <property type="term" value="F:metal ion binding"/>
    <property type="evidence" value="ECO:0007669"/>
    <property type="project" value="UniProtKB-KW"/>
</dbReference>
<feature type="chain" id="PRO_5038910384" evidence="6">
    <location>
        <begin position="26"/>
        <end position="332"/>
    </location>
</feature>
<accession>A0A9D2QDM8</accession>
<dbReference type="GO" id="GO:0030313">
    <property type="term" value="C:cell envelope"/>
    <property type="evidence" value="ECO:0007669"/>
    <property type="project" value="UniProtKB-SubCell"/>
</dbReference>
<dbReference type="AlphaFoldDB" id="A0A9D2QDM8"/>
<dbReference type="SUPFAM" id="SSF53807">
    <property type="entry name" value="Helical backbone' metal receptor"/>
    <property type="match status" value="1"/>
</dbReference>
<dbReference type="PROSITE" id="PS51257">
    <property type="entry name" value="PROKAR_LIPOPROTEIN"/>
    <property type="match status" value="1"/>
</dbReference>
<comment type="caution">
    <text evidence="7">The sequence shown here is derived from an EMBL/GenBank/DDBJ whole genome shotgun (WGS) entry which is preliminary data.</text>
</comment>
<keyword evidence="3" id="KW-0479">Metal-binding</keyword>
<evidence type="ECO:0000313" key="8">
    <source>
        <dbReference type="Proteomes" id="UP000823858"/>
    </source>
</evidence>
<dbReference type="Proteomes" id="UP000823858">
    <property type="component" value="Unassembled WGS sequence"/>
</dbReference>
<feature type="signal peptide" evidence="6">
    <location>
        <begin position="1"/>
        <end position="25"/>
    </location>
</feature>
<dbReference type="EMBL" id="DWVP01000020">
    <property type="protein sequence ID" value="HJC85614.1"/>
    <property type="molecule type" value="Genomic_DNA"/>
</dbReference>
<feature type="region of interest" description="Disordered" evidence="5">
    <location>
        <begin position="127"/>
        <end position="165"/>
    </location>
</feature>
<dbReference type="GO" id="GO:0030001">
    <property type="term" value="P:metal ion transport"/>
    <property type="evidence" value="ECO:0007669"/>
    <property type="project" value="InterPro"/>
</dbReference>
<keyword evidence="4 6" id="KW-0732">Signal</keyword>
<evidence type="ECO:0000313" key="7">
    <source>
        <dbReference type="EMBL" id="HJC85614.1"/>
    </source>
</evidence>
<evidence type="ECO:0000256" key="4">
    <source>
        <dbReference type="ARBA" id="ARBA00022729"/>
    </source>
</evidence>
<evidence type="ECO:0000256" key="3">
    <source>
        <dbReference type="ARBA" id="ARBA00022723"/>
    </source>
</evidence>
<dbReference type="PANTHER" id="PTHR42953:SF1">
    <property type="entry name" value="METAL-BINDING PROTEIN HI_0362-RELATED"/>
    <property type="match status" value="1"/>
</dbReference>
<comment type="subcellular location">
    <subcellularLocation>
        <location evidence="1">Cell envelope</location>
    </subcellularLocation>
</comment>
<evidence type="ECO:0000256" key="1">
    <source>
        <dbReference type="ARBA" id="ARBA00004196"/>
    </source>
</evidence>
<reference evidence="7" key="1">
    <citation type="journal article" date="2021" name="PeerJ">
        <title>Extensive microbial diversity within the chicken gut microbiome revealed by metagenomics and culture.</title>
        <authorList>
            <person name="Gilroy R."/>
            <person name="Ravi A."/>
            <person name="Getino M."/>
            <person name="Pursley I."/>
            <person name="Horton D.L."/>
            <person name="Alikhan N.F."/>
            <person name="Baker D."/>
            <person name="Gharbi K."/>
            <person name="Hall N."/>
            <person name="Watson M."/>
            <person name="Adriaenssens E.M."/>
            <person name="Foster-Nyarko E."/>
            <person name="Jarju S."/>
            <person name="Secka A."/>
            <person name="Antonio M."/>
            <person name="Oren A."/>
            <person name="Chaudhuri R.R."/>
            <person name="La Ragione R."/>
            <person name="Hildebrand F."/>
            <person name="Pallen M.J."/>
        </authorList>
    </citation>
    <scope>NUCLEOTIDE SEQUENCE</scope>
    <source>
        <strain evidence="7">ChiHjej13B12-4958</strain>
    </source>
</reference>
<dbReference type="Pfam" id="PF01297">
    <property type="entry name" value="ZnuA"/>
    <property type="match status" value="1"/>
</dbReference>
<sequence>MNRHSRSIAALAGAGALTLSLSSCAGGSDDSAADNGDIRIVASTSTWGDLAQQVVDDAEDAADTELDITVDTILSGADDDPHVYEATARDIATIRDADVVVGNGAGYDNWLTDNASDDAEVITAAPLSEGHNHGDGDEHDHDHGDDGHDHGDDDHADHDHGSSIFASESNPHVWLDMGVITGFADSLAAHLNSLDDTVPAEATGVTEMADGFTERIQALPHAHVILTESVAGLLLDGSEVHDITPEGFARTVLNEGEPSVADLSATRDLITDGEVDALITNRQSQSQSSDRLSDAAEDADVPVVNINETPGADQDYEDYVDTVISDLEEALG</sequence>
<dbReference type="InterPro" id="IPR050492">
    <property type="entry name" value="Bact_metal-bind_prot9"/>
</dbReference>
<gene>
    <name evidence="7" type="ORF">H9751_08730</name>
</gene>
<protein>
    <submittedName>
        <fullName evidence="7">Zinc ABC transporter substrate-binding protein</fullName>
    </submittedName>
</protein>
<evidence type="ECO:0000256" key="6">
    <source>
        <dbReference type="SAM" id="SignalP"/>
    </source>
</evidence>